<reference evidence="2 3" key="1">
    <citation type="submission" date="2022-11" db="EMBL/GenBank/DDBJ databases">
        <title>Genome sequencing of Acetobacter type strain.</title>
        <authorList>
            <person name="Heo J."/>
            <person name="Lee D."/>
            <person name="Han B.-H."/>
            <person name="Hong S.-B."/>
            <person name="Kwon S.-W."/>
        </authorList>
    </citation>
    <scope>NUCLEOTIDE SEQUENCE [LARGE SCALE GENOMIC DNA]</scope>
    <source>
        <strain evidence="2 3">KACC 21253</strain>
    </source>
</reference>
<dbReference type="Pfam" id="PF02405">
    <property type="entry name" value="MlaE"/>
    <property type="match status" value="1"/>
</dbReference>
<keyword evidence="1" id="KW-1133">Transmembrane helix</keyword>
<gene>
    <name evidence="2" type="ORF">OQ497_07915</name>
</gene>
<keyword evidence="1" id="KW-0812">Transmembrane</keyword>
<organism evidence="2 3">
    <name type="scientific">Acetobacter thailandicus</name>
    <dbReference type="NCBI Taxonomy" id="1502842"/>
    <lineage>
        <taxon>Bacteria</taxon>
        <taxon>Pseudomonadati</taxon>
        <taxon>Pseudomonadota</taxon>
        <taxon>Alphaproteobacteria</taxon>
        <taxon>Acetobacterales</taxon>
        <taxon>Acetobacteraceae</taxon>
        <taxon>Acetobacter</taxon>
    </lineage>
</organism>
<feature type="transmembrane region" description="Helical" evidence="1">
    <location>
        <begin position="250"/>
        <end position="269"/>
    </location>
</feature>
<protein>
    <submittedName>
        <fullName evidence="2">ABC transporter permease</fullName>
    </submittedName>
</protein>
<proteinExistence type="predicted"/>
<dbReference type="EMBL" id="JAPIUZ010000003">
    <property type="protein sequence ID" value="MCX2563879.1"/>
    <property type="molecule type" value="Genomic_DNA"/>
</dbReference>
<sequence length="300" mass="32154">MSGGESKLPAQGGGDENDAILSDSIQMHQKQSLLLRLFLWLVKKTGALGRLVRHQVWFFLVMLGACWGVLFESISQNAWRRTVRYEFGTTMNSVIGGGLIATLFAGTLTGVAAVSQTIYWLGVAGMAKMTGSILINVVVREIAPILVGILLLGRNGMLSVTELGLLTTGGQIRSFQAQGIDPFLLLVMPRTLAFTVAGFTLGIVFSIASLLTGYIISRVSGVVTSPVWSFFNDVISAMSTADYIMIPLKFVTVGFVVGVGSCITGLTATSQDNLRTLLPRGFSRGMLIVMAVSVLFSLDF</sequence>
<keyword evidence="3" id="KW-1185">Reference proteome</keyword>
<evidence type="ECO:0000313" key="3">
    <source>
        <dbReference type="Proteomes" id="UP001301152"/>
    </source>
</evidence>
<dbReference type="PANTHER" id="PTHR30188:SF4">
    <property type="entry name" value="PROTEIN TRIGALACTOSYLDIACYLGLYCEROL 1, CHLOROPLASTIC"/>
    <property type="match status" value="1"/>
</dbReference>
<dbReference type="RefSeq" id="WP_086554433.1">
    <property type="nucleotide sequence ID" value="NZ_JAERKY010000001.1"/>
</dbReference>
<evidence type="ECO:0000313" key="2">
    <source>
        <dbReference type="EMBL" id="MCX2563879.1"/>
    </source>
</evidence>
<feature type="transmembrane region" description="Helical" evidence="1">
    <location>
        <begin position="281"/>
        <end position="298"/>
    </location>
</feature>
<name>A0ABT3QF21_9PROT</name>
<feature type="transmembrane region" description="Helical" evidence="1">
    <location>
        <begin position="192"/>
        <end position="215"/>
    </location>
</feature>
<feature type="transmembrane region" description="Helical" evidence="1">
    <location>
        <begin position="133"/>
        <end position="153"/>
    </location>
</feature>
<dbReference type="InterPro" id="IPR030802">
    <property type="entry name" value="Permease_MalE"/>
</dbReference>
<dbReference type="Proteomes" id="UP001301152">
    <property type="component" value="Unassembled WGS sequence"/>
</dbReference>
<keyword evidence="1" id="KW-0472">Membrane</keyword>
<feature type="transmembrane region" description="Helical" evidence="1">
    <location>
        <begin position="56"/>
        <end position="74"/>
    </location>
</feature>
<comment type="caution">
    <text evidence="2">The sequence shown here is derived from an EMBL/GenBank/DDBJ whole genome shotgun (WGS) entry which is preliminary data.</text>
</comment>
<feature type="transmembrane region" description="Helical" evidence="1">
    <location>
        <begin position="94"/>
        <end position="121"/>
    </location>
</feature>
<evidence type="ECO:0000256" key="1">
    <source>
        <dbReference type="SAM" id="Phobius"/>
    </source>
</evidence>
<dbReference type="PANTHER" id="PTHR30188">
    <property type="entry name" value="ABC TRANSPORTER PERMEASE PROTEIN-RELATED"/>
    <property type="match status" value="1"/>
</dbReference>
<accession>A0ABT3QF21</accession>